<evidence type="ECO:0000313" key="2">
    <source>
        <dbReference type="Proteomes" id="UP000321103"/>
    </source>
</evidence>
<protein>
    <recommendedName>
        <fullName evidence="3">DUF2188 domain-containing protein</fullName>
    </recommendedName>
</protein>
<proteinExistence type="predicted"/>
<accession>A0A512IEH4</accession>
<dbReference type="Pfam" id="PF09954">
    <property type="entry name" value="DUF2188"/>
    <property type="match status" value="1"/>
</dbReference>
<gene>
    <name evidence="1" type="ORF">KTU01_21900</name>
</gene>
<dbReference type="RefSeq" id="WP_062736190.1">
    <property type="nucleotide sequence ID" value="NZ_BJZS01000070.1"/>
</dbReference>
<sequence length="71" mass="7560">MAAVSAPVDRIVTRSLQGGWEVRAPGSRRGGLRASTRAGALQWAWNITRDTGGRVLLHPGDAPGRESAPQR</sequence>
<dbReference type="InterPro" id="IPR018691">
    <property type="entry name" value="DUF2188"/>
</dbReference>
<name>A0A512IEH4_9MICC</name>
<evidence type="ECO:0008006" key="3">
    <source>
        <dbReference type="Google" id="ProtNLM"/>
    </source>
</evidence>
<dbReference type="STRING" id="388357.GCA_001580365_02707"/>
<evidence type="ECO:0000313" key="1">
    <source>
        <dbReference type="EMBL" id="GEO96067.1"/>
    </source>
</evidence>
<organism evidence="1 2">
    <name type="scientific">Kocuria turfanensis</name>
    <dbReference type="NCBI Taxonomy" id="388357"/>
    <lineage>
        <taxon>Bacteria</taxon>
        <taxon>Bacillati</taxon>
        <taxon>Actinomycetota</taxon>
        <taxon>Actinomycetes</taxon>
        <taxon>Micrococcales</taxon>
        <taxon>Micrococcaceae</taxon>
        <taxon>Kocuria</taxon>
    </lineage>
</organism>
<dbReference type="Proteomes" id="UP000321103">
    <property type="component" value="Unassembled WGS sequence"/>
</dbReference>
<dbReference type="EMBL" id="BJZS01000070">
    <property type="protein sequence ID" value="GEO96067.1"/>
    <property type="molecule type" value="Genomic_DNA"/>
</dbReference>
<dbReference type="AlphaFoldDB" id="A0A512IEH4"/>
<comment type="caution">
    <text evidence="1">The sequence shown here is derived from an EMBL/GenBank/DDBJ whole genome shotgun (WGS) entry which is preliminary data.</text>
</comment>
<reference evidence="1 2" key="1">
    <citation type="submission" date="2019-07" db="EMBL/GenBank/DDBJ databases">
        <title>Whole genome shotgun sequence of Kocuria turfanensis NBRC 107627.</title>
        <authorList>
            <person name="Hosoyama A."/>
            <person name="Uohara A."/>
            <person name="Ohji S."/>
            <person name="Ichikawa N."/>
        </authorList>
    </citation>
    <scope>NUCLEOTIDE SEQUENCE [LARGE SCALE GENOMIC DNA]</scope>
    <source>
        <strain evidence="1 2">NBRC 107627</strain>
    </source>
</reference>
<keyword evidence="2" id="KW-1185">Reference proteome</keyword>